<evidence type="ECO:0000313" key="10">
    <source>
        <dbReference type="EMBL" id="EEH59774.1"/>
    </source>
</evidence>
<dbReference type="AlphaFoldDB" id="C1MKJ9"/>
<evidence type="ECO:0000256" key="6">
    <source>
        <dbReference type="ARBA" id="ARBA00023242"/>
    </source>
</evidence>
<evidence type="ECO:0000256" key="8">
    <source>
        <dbReference type="SAM" id="MobiDB-lite"/>
    </source>
</evidence>
<dbReference type="RefSeq" id="XP_003056398.1">
    <property type="nucleotide sequence ID" value="XM_003056352.1"/>
</dbReference>
<dbReference type="PANTHER" id="PTHR16140:SF0">
    <property type="entry name" value="NON-STRUCTURAL MAINTENANCE OF CHROMOSOMES ELEMENT 4"/>
    <property type="match status" value="1"/>
</dbReference>
<feature type="domain" description="Non-structural maintenance of chromosome element 4 C-terminal" evidence="9">
    <location>
        <begin position="204"/>
        <end position="283"/>
    </location>
</feature>
<dbReference type="Proteomes" id="UP000001876">
    <property type="component" value="Unassembled WGS sequence"/>
</dbReference>
<dbReference type="GO" id="GO:0030915">
    <property type="term" value="C:Smc5-Smc6 complex"/>
    <property type="evidence" value="ECO:0007669"/>
    <property type="project" value="UniProtKB-UniRule"/>
</dbReference>
<accession>C1MKJ9</accession>
<dbReference type="GO" id="GO:0005634">
    <property type="term" value="C:nucleus"/>
    <property type="evidence" value="ECO:0007669"/>
    <property type="project" value="UniProtKB-SubCell"/>
</dbReference>
<comment type="similarity">
    <text evidence="2 7">Belongs to the NSE4 family.</text>
</comment>
<evidence type="ECO:0000313" key="11">
    <source>
        <dbReference type="Proteomes" id="UP000001876"/>
    </source>
</evidence>
<keyword evidence="11" id="KW-1185">Reference proteome</keyword>
<reference evidence="10 11" key="1">
    <citation type="journal article" date="2009" name="Science">
        <title>Green evolution and dynamic adaptations revealed by genomes of the marine picoeukaryotes Micromonas.</title>
        <authorList>
            <person name="Worden A.Z."/>
            <person name="Lee J.H."/>
            <person name="Mock T."/>
            <person name="Rouze P."/>
            <person name="Simmons M.P."/>
            <person name="Aerts A.L."/>
            <person name="Allen A.E."/>
            <person name="Cuvelier M.L."/>
            <person name="Derelle E."/>
            <person name="Everett M.V."/>
            <person name="Foulon E."/>
            <person name="Grimwood J."/>
            <person name="Gundlach H."/>
            <person name="Henrissat B."/>
            <person name="Napoli C."/>
            <person name="McDonald S.M."/>
            <person name="Parker M.S."/>
            <person name="Rombauts S."/>
            <person name="Salamov A."/>
            <person name="Von Dassow P."/>
            <person name="Badger J.H."/>
            <person name="Coutinho P.M."/>
            <person name="Demir E."/>
            <person name="Dubchak I."/>
            <person name="Gentemann C."/>
            <person name="Eikrem W."/>
            <person name="Gready J.E."/>
            <person name="John U."/>
            <person name="Lanier W."/>
            <person name="Lindquist E.A."/>
            <person name="Lucas S."/>
            <person name="Mayer K.F."/>
            <person name="Moreau H."/>
            <person name="Not F."/>
            <person name="Otillar R."/>
            <person name="Panaud O."/>
            <person name="Pangilinan J."/>
            <person name="Paulsen I."/>
            <person name="Piegu B."/>
            <person name="Poliakov A."/>
            <person name="Robbens S."/>
            <person name="Schmutz J."/>
            <person name="Toulza E."/>
            <person name="Wyss T."/>
            <person name="Zelensky A."/>
            <person name="Zhou K."/>
            <person name="Armbrust E.V."/>
            <person name="Bhattacharya D."/>
            <person name="Goodenough U.W."/>
            <person name="Van de Peer Y."/>
            <person name="Grigoriev I.V."/>
        </authorList>
    </citation>
    <scope>NUCLEOTIDE SEQUENCE [LARGE SCALE GENOMIC DNA]</scope>
    <source>
        <strain evidence="10 11">CCMP1545</strain>
    </source>
</reference>
<keyword evidence="6 7" id="KW-0539">Nucleus</keyword>
<dbReference type="KEGG" id="mpp:MICPUCDRAFT_55367"/>
<gene>
    <name evidence="10" type="ORF">MICPUCDRAFT_55367</name>
</gene>
<evidence type="ECO:0000256" key="5">
    <source>
        <dbReference type="ARBA" id="ARBA00023204"/>
    </source>
</evidence>
<dbReference type="EMBL" id="GG663736">
    <property type="protein sequence ID" value="EEH59774.1"/>
    <property type="molecule type" value="Genomic_DNA"/>
</dbReference>
<sequence length="327" mass="36814">MDTEDPEFRRELRKQYRALHQEARGRKDAYIQPNSSSLLEMVKKADALHKNVKRTREQAVDAELMCTLVDYGVEMSKKLGHQGAASFTPSDFITRVCAMYVRGWDPQFQATLDHGSLDWRVFGSSVSKRFKTPQLPPFMNGVLDTELKKRKKNAKKRICAPNGPVVNPEELDNTLNEQQTDHAMKQMLKLVKKRRERNPEEPFRVDELVANPKSFSQFVENVFTLSFSVKDGELGFEHRGDDADECPVVVKRGKPEGGLVGRSTFVMHLDLKGWRQMAKTNKMMVGAVPHRDELVGEEKEKPGSISTTVGRGVGGGKVGGVENVQNS</sequence>
<dbReference type="Pfam" id="PF08743">
    <property type="entry name" value="Nse4_C"/>
    <property type="match status" value="1"/>
</dbReference>
<evidence type="ECO:0000256" key="1">
    <source>
        <dbReference type="ARBA" id="ARBA00004123"/>
    </source>
</evidence>
<dbReference type="PANTHER" id="PTHR16140">
    <property type="entry name" value="NON-STRUCTURAL MAINTENANCE OF CHROMOSOMES ELEMENT 4"/>
    <property type="match status" value="1"/>
</dbReference>
<comment type="function">
    <text evidence="7">Component of the SMC5-SMC6 complex, that promotes sister chromatid alignment after DNA damage and facilitates double-stranded DNA breaks (DSBs) repair via homologous recombination between sister chromatids.</text>
</comment>
<dbReference type="GeneID" id="9681507"/>
<dbReference type="InterPro" id="IPR027786">
    <property type="entry name" value="Nse4/EID"/>
</dbReference>
<dbReference type="GO" id="GO:0006281">
    <property type="term" value="P:DNA repair"/>
    <property type="evidence" value="ECO:0007669"/>
    <property type="project" value="UniProtKB-UniRule"/>
</dbReference>
<organism evidence="11">
    <name type="scientific">Micromonas pusilla (strain CCMP1545)</name>
    <name type="common">Picoplanktonic green alga</name>
    <dbReference type="NCBI Taxonomy" id="564608"/>
    <lineage>
        <taxon>Eukaryota</taxon>
        <taxon>Viridiplantae</taxon>
        <taxon>Chlorophyta</taxon>
        <taxon>Mamiellophyceae</taxon>
        <taxon>Mamiellales</taxon>
        <taxon>Mamiellaceae</taxon>
        <taxon>Micromonas</taxon>
    </lineage>
</organism>
<dbReference type="eggNOG" id="KOG2866">
    <property type="taxonomic scope" value="Eukaryota"/>
</dbReference>
<keyword evidence="3 7" id="KW-0227">DNA damage</keyword>
<dbReference type="GO" id="GO:0006310">
    <property type="term" value="P:DNA recombination"/>
    <property type="evidence" value="ECO:0007669"/>
    <property type="project" value="UniProtKB-UniRule"/>
</dbReference>
<comment type="subunit">
    <text evidence="7">Component of the SMC5-SMC6 complex.</text>
</comment>
<keyword evidence="5 7" id="KW-0234">DNA repair</keyword>
<evidence type="ECO:0000256" key="7">
    <source>
        <dbReference type="RuleBase" id="RU365071"/>
    </source>
</evidence>
<dbReference type="InterPro" id="IPR014854">
    <property type="entry name" value="Nse4_C"/>
</dbReference>
<evidence type="ECO:0000256" key="3">
    <source>
        <dbReference type="ARBA" id="ARBA00022763"/>
    </source>
</evidence>
<comment type="subcellular location">
    <subcellularLocation>
        <location evidence="1 7">Nucleus</location>
    </subcellularLocation>
</comment>
<keyword evidence="4 7" id="KW-0233">DNA recombination</keyword>
<evidence type="ECO:0000256" key="4">
    <source>
        <dbReference type="ARBA" id="ARBA00023172"/>
    </source>
</evidence>
<feature type="region of interest" description="Disordered" evidence="8">
    <location>
        <begin position="296"/>
        <end position="327"/>
    </location>
</feature>
<protein>
    <recommendedName>
        <fullName evidence="7">Non-structural maintenance of chromosomes element 4</fullName>
    </recommendedName>
</protein>
<dbReference type="OrthoDB" id="361242at2759"/>
<dbReference type="STRING" id="564608.C1MKJ9"/>
<name>C1MKJ9_MICPC</name>
<dbReference type="OMA" id="GLNWMED"/>
<proteinExistence type="inferred from homology"/>
<evidence type="ECO:0000256" key="2">
    <source>
        <dbReference type="ARBA" id="ARBA00008997"/>
    </source>
</evidence>
<evidence type="ECO:0000259" key="9">
    <source>
        <dbReference type="Pfam" id="PF08743"/>
    </source>
</evidence>